<organism evidence="1">
    <name type="scientific">hydrothermal vent metagenome</name>
    <dbReference type="NCBI Taxonomy" id="652676"/>
    <lineage>
        <taxon>unclassified sequences</taxon>
        <taxon>metagenomes</taxon>
        <taxon>ecological metagenomes</taxon>
    </lineage>
</organism>
<dbReference type="EMBL" id="UOFJ01000234">
    <property type="protein sequence ID" value="VAW66796.1"/>
    <property type="molecule type" value="Genomic_DNA"/>
</dbReference>
<accession>A0A3B0YEL9</accession>
<reference evidence="1" key="1">
    <citation type="submission" date="2018-06" db="EMBL/GenBank/DDBJ databases">
        <authorList>
            <person name="Zhirakovskaya E."/>
        </authorList>
    </citation>
    <scope>NUCLEOTIDE SEQUENCE</scope>
</reference>
<proteinExistence type="predicted"/>
<sequence>MKKSLFELVLTHVPDTITNLGISSNMACYYALIKEKEPMLKYLDISIGLGKTKASILEDTDFECYFDDVDFKSVLKQAP</sequence>
<protein>
    <submittedName>
        <fullName evidence="1">Uncharacterized protein</fullName>
    </submittedName>
</protein>
<evidence type="ECO:0000313" key="1">
    <source>
        <dbReference type="EMBL" id="VAW66796.1"/>
    </source>
</evidence>
<dbReference type="AlphaFoldDB" id="A0A3B0YEL9"/>
<gene>
    <name evidence="1" type="ORF">MNBD_GAMMA10-2579</name>
</gene>
<name>A0A3B0YEL9_9ZZZZ</name>
<dbReference type="NCBIfam" id="NF047558">
    <property type="entry name" value="TPR_END_plus"/>
    <property type="match status" value="1"/>
</dbReference>